<dbReference type="InterPro" id="IPR013423">
    <property type="entry name" value="CHP02594"/>
</dbReference>
<sequence>MESYPPWLLEALQDLGRGVEEVPGAGNNPDIVAYHQYTSLKAKDDATPWCSSTMCAWMERAGVRSPRSAAAADWRRWGQELGEGEQCLGCVVVMTRPGGNHVGLYLDEDDHGVYCLGGNQDDKVCIRRYPWDVITNFRWPEG</sequence>
<accession>A0A7C3YZX4</accession>
<dbReference type="EMBL" id="DTMF01000068">
    <property type="protein sequence ID" value="HGF33287.1"/>
    <property type="molecule type" value="Genomic_DNA"/>
</dbReference>
<dbReference type="AlphaFoldDB" id="A0A7C3YZX4"/>
<comment type="caution">
    <text evidence="1">The sequence shown here is derived from an EMBL/GenBank/DDBJ whole genome shotgun (WGS) entry which is preliminary data.</text>
</comment>
<dbReference type="SUPFAM" id="SSF54001">
    <property type="entry name" value="Cysteine proteinases"/>
    <property type="match status" value="1"/>
</dbReference>
<dbReference type="NCBIfam" id="TIGR02594">
    <property type="entry name" value="TIGR02594 family protein"/>
    <property type="match status" value="1"/>
</dbReference>
<gene>
    <name evidence="1" type="ORF">ENW96_02715</name>
</gene>
<protein>
    <submittedName>
        <fullName evidence="1">TIGR02594 family protein</fullName>
    </submittedName>
</protein>
<dbReference type="InterPro" id="IPR038765">
    <property type="entry name" value="Papain-like_cys_pep_sf"/>
</dbReference>
<evidence type="ECO:0000313" key="1">
    <source>
        <dbReference type="EMBL" id="HGF33287.1"/>
    </source>
</evidence>
<name>A0A7C3YZX4_9BACT</name>
<reference evidence="1" key="1">
    <citation type="journal article" date="2020" name="mSystems">
        <title>Genome- and Community-Level Interaction Insights into Carbon Utilization and Element Cycling Functions of Hydrothermarchaeota in Hydrothermal Sediment.</title>
        <authorList>
            <person name="Zhou Z."/>
            <person name="Liu Y."/>
            <person name="Xu W."/>
            <person name="Pan J."/>
            <person name="Luo Z.H."/>
            <person name="Li M."/>
        </authorList>
    </citation>
    <scope>NUCLEOTIDE SEQUENCE [LARGE SCALE GENOMIC DNA]</scope>
    <source>
        <strain evidence="1">SpSt-897</strain>
    </source>
</reference>
<organism evidence="1">
    <name type="scientific">Desulfobacca acetoxidans</name>
    <dbReference type="NCBI Taxonomy" id="60893"/>
    <lineage>
        <taxon>Bacteria</taxon>
        <taxon>Pseudomonadati</taxon>
        <taxon>Thermodesulfobacteriota</taxon>
        <taxon>Desulfobaccia</taxon>
        <taxon>Desulfobaccales</taxon>
        <taxon>Desulfobaccaceae</taxon>
        <taxon>Desulfobacca</taxon>
    </lineage>
</organism>
<proteinExistence type="predicted"/>